<evidence type="ECO:0000313" key="2">
    <source>
        <dbReference type="EMBL" id="AYJ86437.1"/>
    </source>
</evidence>
<accession>A0A494TAR3</accession>
<reference evidence="2 3" key="1">
    <citation type="submission" date="2018-09" db="EMBL/GenBank/DDBJ databases">
        <title>Sphingomonas peninsula sp. nov., isolated from fildes peninsula, Antarctic soil.</title>
        <authorList>
            <person name="Yingchao G."/>
        </authorList>
    </citation>
    <scope>NUCLEOTIDE SEQUENCE [LARGE SCALE GENOMIC DNA]</scope>
    <source>
        <strain evidence="2 3">YZ-8</strain>
    </source>
</reference>
<dbReference type="RefSeq" id="WP_121153062.1">
    <property type="nucleotide sequence ID" value="NZ_CP032829.1"/>
</dbReference>
<evidence type="ECO:0000256" key="1">
    <source>
        <dbReference type="ARBA" id="ARBA00044755"/>
    </source>
</evidence>
<dbReference type="OrthoDB" id="5738271at2"/>
<dbReference type="KEGG" id="spha:D3Y57_11250"/>
<dbReference type="EMBL" id="CP032829">
    <property type="protein sequence ID" value="AYJ86437.1"/>
    <property type="molecule type" value="Genomic_DNA"/>
</dbReference>
<keyword evidence="3" id="KW-1185">Reference proteome</keyword>
<organism evidence="2 3">
    <name type="scientific">Sphingomonas paeninsulae</name>
    <dbReference type="NCBI Taxonomy" id="2319844"/>
    <lineage>
        <taxon>Bacteria</taxon>
        <taxon>Pseudomonadati</taxon>
        <taxon>Pseudomonadota</taxon>
        <taxon>Alphaproteobacteria</taxon>
        <taxon>Sphingomonadales</taxon>
        <taxon>Sphingomonadaceae</taxon>
        <taxon>Sphingomonas</taxon>
    </lineage>
</organism>
<name>A0A494TAR3_SPHPE</name>
<dbReference type="AlphaFoldDB" id="A0A494TAR3"/>
<dbReference type="PANTHER" id="PTHR35024:SF4">
    <property type="entry name" value="POLYMER-FORMING CYTOSKELETAL PROTEIN"/>
    <property type="match status" value="1"/>
</dbReference>
<dbReference type="InterPro" id="IPR007607">
    <property type="entry name" value="BacA/B"/>
</dbReference>
<dbReference type="Pfam" id="PF04519">
    <property type="entry name" value="Bactofilin"/>
    <property type="match status" value="1"/>
</dbReference>
<evidence type="ECO:0000313" key="3">
    <source>
        <dbReference type="Proteomes" id="UP000276254"/>
    </source>
</evidence>
<comment type="similarity">
    <text evidence="1">Belongs to the bactofilin family.</text>
</comment>
<dbReference type="Proteomes" id="UP000276254">
    <property type="component" value="Chromosome"/>
</dbReference>
<proteinExistence type="inferred from homology"/>
<gene>
    <name evidence="2" type="ORF">D3Y57_11250</name>
</gene>
<protein>
    <submittedName>
        <fullName evidence="2">Polymer-forming cytoskeletal protein</fullName>
    </submittedName>
</protein>
<sequence>MGSDVIITGNIGGRGNLHVDGRVDGDVVCATLTLGADGVIAGNVTADDATIAGAIDGTVAAKILTIEATARVNGDLSYDAVSIATGAIVEGRVKRLTREDNGGALRLIAGE</sequence>
<dbReference type="PANTHER" id="PTHR35024">
    <property type="entry name" value="HYPOTHETICAL CYTOSOLIC PROTEIN"/>
    <property type="match status" value="1"/>
</dbReference>